<organism evidence="3 4">
    <name type="scientific">Hermanssonia centrifuga</name>
    <dbReference type="NCBI Taxonomy" id="98765"/>
    <lineage>
        <taxon>Eukaryota</taxon>
        <taxon>Fungi</taxon>
        <taxon>Dikarya</taxon>
        <taxon>Basidiomycota</taxon>
        <taxon>Agaricomycotina</taxon>
        <taxon>Agaricomycetes</taxon>
        <taxon>Polyporales</taxon>
        <taxon>Meruliaceae</taxon>
        <taxon>Hermanssonia</taxon>
    </lineage>
</organism>
<evidence type="ECO:0000259" key="2">
    <source>
        <dbReference type="PROSITE" id="PS50048"/>
    </source>
</evidence>
<dbReference type="GO" id="GO:0000981">
    <property type="term" value="F:DNA-binding transcription factor activity, RNA polymerase II-specific"/>
    <property type="evidence" value="ECO:0007669"/>
    <property type="project" value="InterPro"/>
</dbReference>
<dbReference type="InterPro" id="IPR036864">
    <property type="entry name" value="Zn2-C6_fun-type_DNA-bd_sf"/>
</dbReference>
<evidence type="ECO:0000313" key="3">
    <source>
        <dbReference type="EMBL" id="THG99635.1"/>
    </source>
</evidence>
<proteinExistence type="predicted"/>
<dbReference type="InterPro" id="IPR001138">
    <property type="entry name" value="Zn2Cys6_DnaBD"/>
</dbReference>
<dbReference type="Gene3D" id="4.10.240.10">
    <property type="entry name" value="Zn(2)-C6 fungal-type DNA-binding domain"/>
    <property type="match status" value="1"/>
</dbReference>
<dbReference type="SUPFAM" id="SSF57701">
    <property type="entry name" value="Zn2/Cys6 DNA-binding domain"/>
    <property type="match status" value="1"/>
</dbReference>
<dbReference type="AlphaFoldDB" id="A0A4S4KMA2"/>
<dbReference type="GO" id="GO:0008270">
    <property type="term" value="F:zinc ion binding"/>
    <property type="evidence" value="ECO:0007669"/>
    <property type="project" value="InterPro"/>
</dbReference>
<dbReference type="InterPro" id="IPR050987">
    <property type="entry name" value="AtrR-like"/>
</dbReference>
<name>A0A4S4KMA2_9APHY</name>
<sequence length="551" mass="62447">MQSKKREQFSACGACRMRRVRCDLKDLAASGTGQSPSCSNCRERGLKCVDEFAEVKAVKLLRRGRRLQQAEAVYGKVPPDEASLRSVTPPPSVIPRLAQEFFDSPFFHRFQIQKPVEFRERYFQFTQGKSDALQVPGQLIAMALVVWAASFGINEYGLEDSQEPPADTRQRKDLINEMLQEMLYLIDLHGILRKASWDGVRLLLLLLPLTQEIQSPMDRLVGVFSIFQFPAYSSRLAPSTSLNNRQGEFIDALVKARIFWYGHIIDGVTSALRGGRILLTDDDLTGFESTLPSRGDKSPGSTIYAFTFRYVAQPIRISSVCRDIHAALTGPKARQREDVKEDLLQYVWDTLDQCWKELDDLRSVGTGEIIEVEDMERFIHGWQIFIFECHNVVREALKQRLVSQPPHDTYHADGDTALTRKYERILRLHDKAKLRCQSVVRDVVAIIQRNLGTSFFQYDASLVRDGCFFAAFLLAGETGSSEDVEACLQALNEMRWVFSKSEERMHTPDARLAPQPSWSGHAVPKKISQSGSYYPSVDHPGQLYAPNFIGP</sequence>
<dbReference type="CDD" id="cd00067">
    <property type="entry name" value="GAL4"/>
    <property type="match status" value="1"/>
</dbReference>
<accession>A0A4S4KMA2</accession>
<evidence type="ECO:0000256" key="1">
    <source>
        <dbReference type="ARBA" id="ARBA00023242"/>
    </source>
</evidence>
<feature type="domain" description="Zn(2)-C6 fungal-type" evidence="2">
    <location>
        <begin position="11"/>
        <end position="50"/>
    </location>
</feature>
<reference evidence="3 4" key="1">
    <citation type="submission" date="2019-02" db="EMBL/GenBank/DDBJ databases">
        <title>Genome sequencing of the rare red list fungi Phlebia centrifuga.</title>
        <authorList>
            <person name="Buettner E."/>
            <person name="Kellner H."/>
        </authorList>
    </citation>
    <scope>NUCLEOTIDE SEQUENCE [LARGE SCALE GENOMIC DNA]</scope>
    <source>
        <strain evidence="3 4">DSM 108282</strain>
    </source>
</reference>
<dbReference type="PROSITE" id="PS50048">
    <property type="entry name" value="ZN2_CY6_FUNGAL_2"/>
    <property type="match status" value="1"/>
</dbReference>
<dbReference type="SMART" id="SM00066">
    <property type="entry name" value="GAL4"/>
    <property type="match status" value="1"/>
</dbReference>
<keyword evidence="4" id="KW-1185">Reference proteome</keyword>
<evidence type="ECO:0000313" key="4">
    <source>
        <dbReference type="Proteomes" id="UP000309038"/>
    </source>
</evidence>
<dbReference type="Pfam" id="PF00172">
    <property type="entry name" value="Zn_clus"/>
    <property type="match status" value="1"/>
</dbReference>
<protein>
    <recommendedName>
        <fullName evidence="2">Zn(2)-C6 fungal-type domain-containing protein</fullName>
    </recommendedName>
</protein>
<dbReference type="PANTHER" id="PTHR46910">
    <property type="entry name" value="TRANSCRIPTION FACTOR PDR1"/>
    <property type="match status" value="1"/>
</dbReference>
<dbReference type="PANTHER" id="PTHR46910:SF1">
    <property type="entry name" value="MISCELLANEOUS ZN(II)2CYS6 TRANSCRIPTION FACTOR (EUROFUNG)-RELATED"/>
    <property type="match status" value="1"/>
</dbReference>
<comment type="caution">
    <text evidence="3">The sequence shown here is derived from an EMBL/GenBank/DDBJ whole genome shotgun (WGS) entry which is preliminary data.</text>
</comment>
<gene>
    <name evidence="3" type="ORF">EW026_g2735</name>
</gene>
<dbReference type="CDD" id="cd12148">
    <property type="entry name" value="fungal_TF_MHR"/>
    <property type="match status" value="1"/>
</dbReference>
<dbReference type="Proteomes" id="UP000309038">
    <property type="component" value="Unassembled WGS sequence"/>
</dbReference>
<dbReference type="EMBL" id="SGPJ01000073">
    <property type="protein sequence ID" value="THG99635.1"/>
    <property type="molecule type" value="Genomic_DNA"/>
</dbReference>
<keyword evidence="1" id="KW-0539">Nucleus</keyword>